<gene>
    <name evidence="2" type="ORF">TEGL_15900</name>
</gene>
<protein>
    <submittedName>
        <fullName evidence="2">Acetyltransferase</fullName>
        <ecNumber evidence="2">2.3.1.-</ecNumber>
    </submittedName>
</protein>
<dbReference type="CDD" id="cd04301">
    <property type="entry name" value="NAT_SF"/>
    <property type="match status" value="1"/>
</dbReference>
<name>A0ABZ2ETT9_9FIRM</name>
<dbReference type="InterPro" id="IPR000182">
    <property type="entry name" value="GNAT_dom"/>
</dbReference>
<dbReference type="Proteomes" id="UP001348492">
    <property type="component" value="Chromosome"/>
</dbReference>
<organism evidence="2 3">
    <name type="scientific">Terrisporobacter glycolicus ATCC 14880 = DSM 1288</name>
    <dbReference type="NCBI Taxonomy" id="1121315"/>
    <lineage>
        <taxon>Bacteria</taxon>
        <taxon>Bacillati</taxon>
        <taxon>Bacillota</taxon>
        <taxon>Clostridia</taxon>
        <taxon>Peptostreptococcales</taxon>
        <taxon>Peptostreptococcaceae</taxon>
        <taxon>Terrisporobacter</taxon>
    </lineage>
</organism>
<proteinExistence type="predicted"/>
<evidence type="ECO:0000313" key="2">
    <source>
        <dbReference type="EMBL" id="WWD83184.1"/>
    </source>
</evidence>
<dbReference type="RefSeq" id="WP_018590262.1">
    <property type="nucleotide sequence ID" value="NZ_CP117523.1"/>
</dbReference>
<keyword evidence="2" id="KW-0808">Transferase</keyword>
<dbReference type="PROSITE" id="PS51186">
    <property type="entry name" value="GNAT"/>
    <property type="match status" value="1"/>
</dbReference>
<feature type="domain" description="N-acetyltransferase" evidence="1">
    <location>
        <begin position="1"/>
        <end position="142"/>
    </location>
</feature>
<keyword evidence="2" id="KW-0012">Acyltransferase</keyword>
<dbReference type="Gene3D" id="3.40.630.30">
    <property type="match status" value="1"/>
</dbReference>
<dbReference type="InterPro" id="IPR016181">
    <property type="entry name" value="Acyl_CoA_acyltransferase"/>
</dbReference>
<dbReference type="GO" id="GO:0016746">
    <property type="term" value="F:acyltransferase activity"/>
    <property type="evidence" value="ECO:0007669"/>
    <property type="project" value="UniProtKB-KW"/>
</dbReference>
<keyword evidence="3" id="KW-1185">Reference proteome</keyword>
<dbReference type="Pfam" id="PF00583">
    <property type="entry name" value="Acetyltransf_1"/>
    <property type="match status" value="1"/>
</dbReference>
<sequence>MYVKICNDCDEQEFFKSIRINGLLNYNMKKTNGKLKVPNMEVVNIARNEEGFIVGGISGVTYLSSLEIEVLWVQEDYRAQKIASRLLKEIEEQAKNVGCQIAHLTTYSFQAPHFYVKQGYVICGEIKGFPDNIRLYTLKKNL</sequence>
<accession>A0ABZ2ETT9</accession>
<evidence type="ECO:0000313" key="3">
    <source>
        <dbReference type="Proteomes" id="UP001348492"/>
    </source>
</evidence>
<dbReference type="SUPFAM" id="SSF55729">
    <property type="entry name" value="Acyl-CoA N-acyltransferases (Nat)"/>
    <property type="match status" value="1"/>
</dbReference>
<evidence type="ECO:0000259" key="1">
    <source>
        <dbReference type="PROSITE" id="PS51186"/>
    </source>
</evidence>
<dbReference type="EC" id="2.3.1.-" evidence="2"/>
<dbReference type="EMBL" id="CP117523">
    <property type="protein sequence ID" value="WWD83184.1"/>
    <property type="molecule type" value="Genomic_DNA"/>
</dbReference>
<reference evidence="2 3" key="1">
    <citation type="journal article" date="2023" name="PLoS ONE">
        <title>Genome-based metabolic and phylogenomic analysis of three Terrisporobacter species.</title>
        <authorList>
            <person name="Boer T."/>
            <person name="Bengelsdorf F.R."/>
            <person name="Bomeke M."/>
            <person name="Daniel R."/>
            <person name="Poehlein A."/>
        </authorList>
    </citation>
    <scope>NUCLEOTIDE SEQUENCE [LARGE SCALE GENOMIC DNA]</scope>
    <source>
        <strain evidence="2 3">DSM 1288</strain>
    </source>
</reference>